<dbReference type="SUPFAM" id="SSF56645">
    <property type="entry name" value="Acyl-CoA dehydrogenase NM domain-like"/>
    <property type="match status" value="1"/>
</dbReference>
<dbReference type="InterPro" id="IPR009100">
    <property type="entry name" value="AcylCoA_DH/oxidase_NM_dom_sf"/>
</dbReference>
<evidence type="ECO:0000256" key="2">
    <source>
        <dbReference type="ARBA" id="ARBA00009347"/>
    </source>
</evidence>
<accession>A0ABQ5LZS1</accession>
<dbReference type="InterPro" id="IPR036250">
    <property type="entry name" value="AcylCo_DH-like_C"/>
</dbReference>
<comment type="cofactor">
    <cofactor evidence="1">
        <name>FAD</name>
        <dbReference type="ChEBI" id="CHEBI:57692"/>
    </cofactor>
</comment>
<keyword evidence="3" id="KW-0285">Flavoprotein</keyword>
<feature type="domain" description="Acyl-CoA dehydrogenase/oxidase C-terminal" evidence="6">
    <location>
        <begin position="182"/>
        <end position="298"/>
    </location>
</feature>
<dbReference type="Gene3D" id="1.10.540.10">
    <property type="entry name" value="Acyl-CoA dehydrogenase/oxidase, N-terminal domain"/>
    <property type="match status" value="1"/>
</dbReference>
<evidence type="ECO:0008006" key="10">
    <source>
        <dbReference type="Google" id="ProtNLM"/>
    </source>
</evidence>
<comment type="similarity">
    <text evidence="2">Belongs to the acyl-CoA dehydrogenase family.</text>
</comment>
<sequence length="327" mass="34035">MTCDLNRTEDQRQILDAAEAMLQAAYPVSRLQDGGPDDLAEIAAFGAYALALPEERGGTGFSLVEEALLHSLFGRALISTNALAAALAARLAPDEIADAIIDGSMSVCCALPNRGRAMLIDGAAAELALIFDGDTLRLARIADTAQTPADGLGHGLAISFTDPVHEIAASDAAQPRATADVLISAQLLGGAEAARDLAVDYAMVRQQFGKPIGAFQAIKHHCANMAIGAEMVSAQLDMAAIALRDGRADAAFQAAALRRLAGRVALDNARICIQVHGGIGFSAEAPAHHYVKRAHLLRRLGQAPDFLALAAALPPLTPPNEAHHAPS</sequence>
<dbReference type="Pfam" id="PF02771">
    <property type="entry name" value="Acyl-CoA_dh_N"/>
    <property type="match status" value="1"/>
</dbReference>
<name>A0ABQ5LZS1_9RHOB</name>
<evidence type="ECO:0000313" key="9">
    <source>
        <dbReference type="Proteomes" id="UP001144205"/>
    </source>
</evidence>
<dbReference type="InterPro" id="IPR009075">
    <property type="entry name" value="AcylCo_DH/oxidase_C"/>
</dbReference>
<dbReference type="Pfam" id="PF00441">
    <property type="entry name" value="Acyl-CoA_dh_1"/>
    <property type="match status" value="1"/>
</dbReference>
<evidence type="ECO:0000259" key="7">
    <source>
        <dbReference type="Pfam" id="PF02771"/>
    </source>
</evidence>
<gene>
    <name evidence="8" type="ORF">STA1M1_38340</name>
</gene>
<dbReference type="PANTHER" id="PTHR43884">
    <property type="entry name" value="ACYL-COA DEHYDROGENASE"/>
    <property type="match status" value="1"/>
</dbReference>
<evidence type="ECO:0000256" key="5">
    <source>
        <dbReference type="ARBA" id="ARBA00023002"/>
    </source>
</evidence>
<dbReference type="InterPro" id="IPR013786">
    <property type="entry name" value="AcylCoA_DH/ox_N"/>
</dbReference>
<evidence type="ECO:0000256" key="3">
    <source>
        <dbReference type="ARBA" id="ARBA00022630"/>
    </source>
</evidence>
<dbReference type="SUPFAM" id="SSF47203">
    <property type="entry name" value="Acyl-CoA dehydrogenase C-terminal domain-like"/>
    <property type="match status" value="1"/>
</dbReference>
<comment type="caution">
    <text evidence="8">The sequence shown here is derived from an EMBL/GenBank/DDBJ whole genome shotgun (WGS) entry which is preliminary data.</text>
</comment>
<evidence type="ECO:0000256" key="4">
    <source>
        <dbReference type="ARBA" id="ARBA00022827"/>
    </source>
</evidence>
<feature type="domain" description="Acyl-CoA dehydrogenase/oxidase N-terminal" evidence="7">
    <location>
        <begin position="8"/>
        <end position="84"/>
    </location>
</feature>
<dbReference type="InterPro" id="IPR037069">
    <property type="entry name" value="AcylCoA_DH/ox_N_sf"/>
</dbReference>
<dbReference type="RefSeq" id="WP_281843882.1">
    <property type="nucleotide sequence ID" value="NZ_BROH01000016.1"/>
</dbReference>
<reference evidence="8" key="1">
    <citation type="journal article" date="2023" name="Int. J. Syst. Evol. Microbiol.">
        <title>Sinisalibacter aestuarii sp. nov., isolated from estuarine sediment of the Arakawa River.</title>
        <authorList>
            <person name="Arafat S.T."/>
            <person name="Hirano S."/>
            <person name="Sato A."/>
            <person name="Takeuchi K."/>
            <person name="Yasuda T."/>
            <person name="Terahara T."/>
            <person name="Hamada M."/>
            <person name="Kobayashi T."/>
        </authorList>
    </citation>
    <scope>NUCLEOTIDE SEQUENCE</scope>
    <source>
        <strain evidence="8">B-399</strain>
    </source>
</reference>
<keyword evidence="4" id="KW-0274">FAD</keyword>
<keyword evidence="5" id="KW-0560">Oxidoreductase</keyword>
<keyword evidence="9" id="KW-1185">Reference proteome</keyword>
<evidence type="ECO:0000259" key="6">
    <source>
        <dbReference type="Pfam" id="PF00441"/>
    </source>
</evidence>
<dbReference type="Gene3D" id="1.20.140.10">
    <property type="entry name" value="Butyryl-CoA Dehydrogenase, subunit A, domain 3"/>
    <property type="match status" value="1"/>
</dbReference>
<dbReference type="EMBL" id="BROH01000016">
    <property type="protein sequence ID" value="GKY89965.1"/>
    <property type="molecule type" value="Genomic_DNA"/>
</dbReference>
<evidence type="ECO:0000256" key="1">
    <source>
        <dbReference type="ARBA" id="ARBA00001974"/>
    </source>
</evidence>
<proteinExistence type="inferred from homology"/>
<protein>
    <recommendedName>
        <fullName evidence="10">Acyl-CoA dehydrogenase</fullName>
    </recommendedName>
</protein>
<dbReference type="PANTHER" id="PTHR43884:SF20">
    <property type="entry name" value="ACYL-COA DEHYDROGENASE FADE28"/>
    <property type="match status" value="1"/>
</dbReference>
<organism evidence="8 9">
    <name type="scientific">Sinisalibacter aestuarii</name>
    <dbReference type="NCBI Taxonomy" id="2949426"/>
    <lineage>
        <taxon>Bacteria</taxon>
        <taxon>Pseudomonadati</taxon>
        <taxon>Pseudomonadota</taxon>
        <taxon>Alphaproteobacteria</taxon>
        <taxon>Rhodobacterales</taxon>
        <taxon>Roseobacteraceae</taxon>
        <taxon>Sinisalibacter</taxon>
    </lineage>
</organism>
<dbReference type="Proteomes" id="UP001144205">
    <property type="component" value="Unassembled WGS sequence"/>
</dbReference>
<evidence type="ECO:0000313" key="8">
    <source>
        <dbReference type="EMBL" id="GKY89965.1"/>
    </source>
</evidence>